<proteinExistence type="inferred from homology"/>
<dbReference type="eggNOG" id="COG4160">
    <property type="taxonomic scope" value="Bacteria"/>
</dbReference>
<dbReference type="Proteomes" id="UP000007471">
    <property type="component" value="Chromosome"/>
</dbReference>
<dbReference type="PATRIC" id="fig|765698.3.peg.3071"/>
<dbReference type="SUPFAM" id="SSF161098">
    <property type="entry name" value="MetI-like"/>
    <property type="match status" value="1"/>
</dbReference>
<dbReference type="GO" id="GO:0006865">
    <property type="term" value="P:amino acid transport"/>
    <property type="evidence" value="ECO:0007669"/>
    <property type="project" value="TreeGrafter"/>
</dbReference>
<feature type="domain" description="ABC transmembrane type-1" evidence="10">
    <location>
        <begin position="16"/>
        <end position="214"/>
    </location>
</feature>
<evidence type="ECO:0000259" key="10">
    <source>
        <dbReference type="PROSITE" id="PS50928"/>
    </source>
</evidence>
<dbReference type="PROSITE" id="PS50928">
    <property type="entry name" value="ABC_TM1"/>
    <property type="match status" value="1"/>
</dbReference>
<dbReference type="InterPro" id="IPR000515">
    <property type="entry name" value="MetI-like"/>
</dbReference>
<dbReference type="PANTHER" id="PTHR30614">
    <property type="entry name" value="MEMBRANE COMPONENT OF AMINO ACID ABC TRANSPORTER"/>
    <property type="match status" value="1"/>
</dbReference>
<evidence type="ECO:0000256" key="2">
    <source>
        <dbReference type="ARBA" id="ARBA00010072"/>
    </source>
</evidence>
<evidence type="ECO:0000256" key="5">
    <source>
        <dbReference type="ARBA" id="ARBA00022519"/>
    </source>
</evidence>
<dbReference type="Gene3D" id="1.10.3720.10">
    <property type="entry name" value="MetI-like"/>
    <property type="match status" value="1"/>
</dbReference>
<dbReference type="HOGENOM" id="CLU_019602_1_4_5"/>
<keyword evidence="8 9" id="KW-0472">Membrane</keyword>
<keyword evidence="7 9" id="KW-1133">Transmembrane helix</keyword>
<dbReference type="CDD" id="cd06261">
    <property type="entry name" value="TM_PBP2"/>
    <property type="match status" value="1"/>
</dbReference>
<feature type="transmembrane region" description="Helical" evidence="9">
    <location>
        <begin position="87"/>
        <end position="109"/>
    </location>
</feature>
<evidence type="ECO:0000256" key="7">
    <source>
        <dbReference type="ARBA" id="ARBA00022989"/>
    </source>
</evidence>
<accession>E8T7K5</accession>
<evidence type="ECO:0000313" key="11">
    <source>
        <dbReference type="EMBL" id="ADV11728.1"/>
    </source>
</evidence>
<organism evidence="11 12">
    <name type="scientific">Mesorhizobium ciceri biovar biserrulae (strain HAMBI 2942 / LMG 23838 / WSM1271)</name>
    <dbReference type="NCBI Taxonomy" id="765698"/>
    <lineage>
        <taxon>Bacteria</taxon>
        <taxon>Pseudomonadati</taxon>
        <taxon>Pseudomonadota</taxon>
        <taxon>Alphaproteobacteria</taxon>
        <taxon>Hyphomicrobiales</taxon>
        <taxon>Phyllobacteriaceae</taxon>
        <taxon>Mesorhizobium</taxon>
    </lineage>
</organism>
<reference evidence="12" key="1">
    <citation type="submission" date="2011-01" db="EMBL/GenBank/DDBJ databases">
        <title>Complete sequence of chromosome of Mesorhizobium ciceri bv. biserrulae WSM1271.</title>
        <authorList>
            <person name="Lucas S."/>
            <person name="Copeland A."/>
            <person name="Lapidus A."/>
            <person name="Cheng J.-F."/>
            <person name="Goodwin L."/>
            <person name="Pitluck S."/>
            <person name="Teshima H."/>
            <person name="Detter J.C."/>
            <person name="Han C."/>
            <person name="Tapia R."/>
            <person name="Land M."/>
            <person name="Hauser L."/>
            <person name="Kyrpides N."/>
            <person name="Ivanova N."/>
            <person name="Nandasena K."/>
            <person name="Reeve W.G."/>
            <person name="Howieson J.G."/>
            <person name="O'Hara G."/>
            <person name="Tiwari R.P."/>
            <person name="Woyke T."/>
        </authorList>
    </citation>
    <scope>NUCLEOTIDE SEQUENCE [LARGE SCALE GENOMIC DNA]</scope>
    <source>
        <strain evidence="12">HAMBI 2942 / LMG 23838 / WSM1271</strain>
    </source>
</reference>
<name>E8T7K5_MESCW</name>
<evidence type="ECO:0000256" key="9">
    <source>
        <dbReference type="RuleBase" id="RU363032"/>
    </source>
</evidence>
<evidence type="ECO:0000313" key="12">
    <source>
        <dbReference type="Proteomes" id="UP000007471"/>
    </source>
</evidence>
<keyword evidence="6 9" id="KW-0812">Transmembrane</keyword>
<dbReference type="GO" id="GO:0043190">
    <property type="term" value="C:ATP-binding cassette (ABC) transporter complex"/>
    <property type="evidence" value="ECO:0007669"/>
    <property type="project" value="InterPro"/>
</dbReference>
<dbReference type="GO" id="GO:0022857">
    <property type="term" value="F:transmembrane transporter activity"/>
    <property type="evidence" value="ECO:0007669"/>
    <property type="project" value="InterPro"/>
</dbReference>
<evidence type="ECO:0000256" key="6">
    <source>
        <dbReference type="ARBA" id="ARBA00022692"/>
    </source>
</evidence>
<comment type="similarity">
    <text evidence="2">Belongs to the binding-protein-dependent transport system permease family. HisMQ subfamily.</text>
</comment>
<dbReference type="NCBIfam" id="TIGR01726">
    <property type="entry name" value="HEQRo_perm_3TM"/>
    <property type="match status" value="1"/>
</dbReference>
<feature type="transmembrane region" description="Helical" evidence="9">
    <location>
        <begin position="160"/>
        <end position="178"/>
    </location>
</feature>
<comment type="subcellular location">
    <subcellularLocation>
        <location evidence="1">Cell inner membrane</location>
        <topology evidence="1">Multi-pass membrane protein</topology>
    </subcellularLocation>
    <subcellularLocation>
        <location evidence="9">Cell membrane</location>
        <topology evidence="9">Multi-pass membrane protein</topology>
    </subcellularLocation>
</comment>
<evidence type="ECO:0000256" key="8">
    <source>
        <dbReference type="ARBA" id="ARBA00023136"/>
    </source>
</evidence>
<keyword evidence="5" id="KW-0997">Cell inner membrane</keyword>
<dbReference type="Pfam" id="PF00528">
    <property type="entry name" value="BPD_transp_1"/>
    <property type="match status" value="1"/>
</dbReference>
<keyword evidence="4" id="KW-1003">Cell membrane</keyword>
<evidence type="ECO:0000256" key="4">
    <source>
        <dbReference type="ARBA" id="ARBA00022475"/>
    </source>
</evidence>
<dbReference type="InterPro" id="IPR043429">
    <property type="entry name" value="ArtM/GltK/GlnP/TcyL/YhdX-like"/>
</dbReference>
<feature type="transmembrane region" description="Helical" evidence="9">
    <location>
        <begin position="20"/>
        <end position="42"/>
    </location>
</feature>
<gene>
    <name evidence="11" type="ordered locus">Mesci_2592</name>
</gene>
<evidence type="ECO:0000256" key="3">
    <source>
        <dbReference type="ARBA" id="ARBA00022448"/>
    </source>
</evidence>
<dbReference type="OrthoDB" id="4404959at2"/>
<dbReference type="InterPro" id="IPR010065">
    <property type="entry name" value="AA_ABC_transptr_permease_3TM"/>
</dbReference>
<dbReference type="PANTHER" id="PTHR30614:SF10">
    <property type="entry name" value="ARGININE ABC TRANSPORTER PERMEASE PROTEIN ARTM"/>
    <property type="match status" value="1"/>
</dbReference>
<feature type="transmembrane region" description="Helical" evidence="9">
    <location>
        <begin position="190"/>
        <end position="214"/>
    </location>
</feature>
<dbReference type="EMBL" id="CP002447">
    <property type="protein sequence ID" value="ADV11728.1"/>
    <property type="molecule type" value="Genomic_DNA"/>
</dbReference>
<protein>
    <submittedName>
        <fullName evidence="11">Polar amino acid ABC transporter, inner membrane subunit</fullName>
    </submittedName>
</protein>
<keyword evidence="3 9" id="KW-0813">Transport</keyword>
<evidence type="ECO:0000256" key="1">
    <source>
        <dbReference type="ARBA" id="ARBA00004429"/>
    </source>
</evidence>
<sequence>MMDLIQLAVPVLLKGLWVTAALTFVSVLIGFNLGLGLALMRLSSNRFLSGFAKYYSNVFRGTPLLVQIFLFYYGLGQLSSIKDNAALWWLISDGARCAVLALALNTAAYTSEILRGGLMSVPVGLVEAAQACGMSRMLRFRRIEFPLAIRQALPAYGNELILVVKGTSLASTITVLEITGYAKRLMSQTFAIFEIFAIAGVLYLVINLLLIAIIRAIERFLMRHEASSGRDLAAPQPNRSTVGS</sequence>
<dbReference type="InterPro" id="IPR035906">
    <property type="entry name" value="MetI-like_sf"/>
</dbReference>
<dbReference type="KEGG" id="mci:Mesci_2592"/>
<feature type="transmembrane region" description="Helical" evidence="9">
    <location>
        <begin position="54"/>
        <end position="75"/>
    </location>
</feature>
<dbReference type="AlphaFoldDB" id="E8T7K5"/>
<dbReference type="STRING" id="765698.Mesci_2592"/>